<dbReference type="EMBL" id="AYYZ01000029">
    <property type="protein sequence ID" value="KRM51927.1"/>
    <property type="molecule type" value="Genomic_DNA"/>
</dbReference>
<dbReference type="GO" id="GO:0004590">
    <property type="term" value="F:orotidine-5'-phosphate decarboxylase activity"/>
    <property type="evidence" value="ECO:0007669"/>
    <property type="project" value="UniProtKB-UniRule"/>
</dbReference>
<feature type="binding site" evidence="9 11">
    <location>
        <position position="185"/>
    </location>
    <ligand>
        <name>substrate</name>
    </ligand>
</feature>
<dbReference type="PATRIC" id="fig|1423820.4.peg.1146"/>
<organism evidence="14 15">
    <name type="scientific">Ligilactobacillus araffinosus DSM 20653</name>
    <dbReference type="NCBI Taxonomy" id="1423820"/>
    <lineage>
        <taxon>Bacteria</taxon>
        <taxon>Bacillati</taxon>
        <taxon>Bacillota</taxon>
        <taxon>Bacilli</taxon>
        <taxon>Lactobacillales</taxon>
        <taxon>Lactobacillaceae</taxon>
        <taxon>Ligilactobacillus</taxon>
    </lineage>
</organism>
<feature type="binding site" evidence="9 11">
    <location>
        <position position="215"/>
    </location>
    <ligand>
        <name>substrate</name>
    </ligand>
</feature>
<evidence type="ECO:0000313" key="15">
    <source>
        <dbReference type="Proteomes" id="UP000051291"/>
    </source>
</evidence>
<dbReference type="SUPFAM" id="SSF51366">
    <property type="entry name" value="Ribulose-phoshate binding barrel"/>
    <property type="match status" value="1"/>
</dbReference>
<evidence type="ECO:0000256" key="4">
    <source>
        <dbReference type="ARBA" id="ARBA00022793"/>
    </source>
</evidence>
<evidence type="ECO:0000256" key="9">
    <source>
        <dbReference type="HAMAP-Rule" id="MF_01200"/>
    </source>
</evidence>
<feature type="binding site" evidence="9">
    <location>
        <begin position="61"/>
        <end position="70"/>
    </location>
    <ligand>
        <name>substrate</name>
    </ligand>
</feature>
<dbReference type="Gene3D" id="3.20.20.70">
    <property type="entry name" value="Aldolase class I"/>
    <property type="match status" value="1"/>
</dbReference>
<feature type="active site" description="Proton donor" evidence="9">
    <location>
        <position position="63"/>
    </location>
</feature>
<dbReference type="GO" id="GO:0005829">
    <property type="term" value="C:cytosol"/>
    <property type="evidence" value="ECO:0007669"/>
    <property type="project" value="TreeGrafter"/>
</dbReference>
<feature type="binding site" evidence="9 11">
    <location>
        <position position="214"/>
    </location>
    <ligand>
        <name>substrate</name>
    </ligand>
</feature>
<dbReference type="CDD" id="cd04725">
    <property type="entry name" value="OMP_decarboxylase_like"/>
    <property type="match status" value="1"/>
</dbReference>
<dbReference type="EC" id="4.1.1.23" evidence="9"/>
<dbReference type="PROSITE" id="PS00156">
    <property type="entry name" value="OMPDECASE"/>
    <property type="match status" value="1"/>
</dbReference>
<dbReference type="InterPro" id="IPR001754">
    <property type="entry name" value="OMPdeCOase_dom"/>
</dbReference>
<dbReference type="Proteomes" id="UP000051291">
    <property type="component" value="Unassembled WGS sequence"/>
</dbReference>
<dbReference type="GO" id="GO:0006207">
    <property type="term" value="P:'de novo' pyrimidine nucleobase biosynthetic process"/>
    <property type="evidence" value="ECO:0007669"/>
    <property type="project" value="InterPro"/>
</dbReference>
<feature type="binding site" evidence="9 11">
    <location>
        <position position="194"/>
    </location>
    <ligand>
        <name>substrate</name>
    </ligand>
</feature>
<dbReference type="InterPro" id="IPR018089">
    <property type="entry name" value="OMPdecase_AS"/>
</dbReference>
<dbReference type="GO" id="GO:0044205">
    <property type="term" value="P:'de novo' UMP biosynthetic process"/>
    <property type="evidence" value="ECO:0007669"/>
    <property type="project" value="UniProtKB-UniRule"/>
</dbReference>
<keyword evidence="5 9" id="KW-0665">Pyrimidine biosynthesis</keyword>
<proteinExistence type="inferred from homology"/>
<dbReference type="UniPathway" id="UPA00070">
    <property type="reaction ID" value="UER00120"/>
</dbReference>
<dbReference type="STRING" id="1423820.FC64_GL001121"/>
<name>A0A0R1ZAZ7_9LACO</name>
<feature type="active site" description="For OMPdecase activity" evidence="10">
    <location>
        <position position="66"/>
    </location>
</feature>
<comment type="catalytic activity">
    <reaction evidence="7 9 12">
        <text>orotidine 5'-phosphate + H(+) = UMP + CO2</text>
        <dbReference type="Rhea" id="RHEA:11596"/>
        <dbReference type="ChEBI" id="CHEBI:15378"/>
        <dbReference type="ChEBI" id="CHEBI:16526"/>
        <dbReference type="ChEBI" id="CHEBI:57538"/>
        <dbReference type="ChEBI" id="CHEBI:57865"/>
        <dbReference type="EC" id="4.1.1.23"/>
    </reaction>
</comment>
<feature type="active site" description="For OMPdecase activity" evidence="10">
    <location>
        <position position="63"/>
    </location>
</feature>
<dbReference type="HAMAP" id="MF_01200_B">
    <property type="entry name" value="OMPdecase_type1_B"/>
    <property type="match status" value="1"/>
</dbReference>
<accession>A0A0R1ZAZ7</accession>
<comment type="function">
    <text evidence="1 9">Catalyzes the decarboxylation of orotidine 5'-monophosphate (OMP) to uridine 5'-monophosphate (UMP).</text>
</comment>
<dbReference type="Pfam" id="PF00215">
    <property type="entry name" value="OMPdecase"/>
    <property type="match status" value="1"/>
</dbReference>
<comment type="caution">
    <text evidence="14">The sequence shown here is derived from an EMBL/GenBank/DDBJ whole genome shotgun (WGS) entry which is preliminary data.</text>
</comment>
<comment type="subunit">
    <text evidence="3 9">Homodimer.</text>
</comment>
<keyword evidence="6 9" id="KW-0456">Lyase</keyword>
<protein>
    <recommendedName>
        <fullName evidence="9">Orotidine 5'-phosphate decarboxylase</fullName>
        <ecNumber evidence="9">4.1.1.23</ecNumber>
    </recommendedName>
    <alternativeName>
        <fullName evidence="9">OMP decarboxylase</fullName>
        <shortName evidence="9">OMPDCase</shortName>
        <shortName evidence="9">OMPdecase</shortName>
    </alternativeName>
</protein>
<evidence type="ECO:0000256" key="5">
    <source>
        <dbReference type="ARBA" id="ARBA00022975"/>
    </source>
</evidence>
<feature type="binding site" evidence="9 11">
    <location>
        <position position="11"/>
    </location>
    <ligand>
        <name>substrate</name>
    </ligand>
</feature>
<dbReference type="PANTHER" id="PTHR32119:SF2">
    <property type="entry name" value="OROTIDINE 5'-PHOSPHATE DECARBOXYLASE"/>
    <property type="match status" value="1"/>
</dbReference>
<evidence type="ECO:0000256" key="12">
    <source>
        <dbReference type="RuleBase" id="RU000512"/>
    </source>
</evidence>
<dbReference type="NCBIfam" id="NF001273">
    <property type="entry name" value="PRK00230.1"/>
    <property type="match status" value="1"/>
</dbReference>
<reference evidence="14 15" key="1">
    <citation type="journal article" date="2015" name="Genome Announc.">
        <title>Expanding the biotechnology potential of lactobacilli through comparative genomics of 213 strains and associated genera.</title>
        <authorList>
            <person name="Sun Z."/>
            <person name="Harris H.M."/>
            <person name="McCann A."/>
            <person name="Guo C."/>
            <person name="Argimon S."/>
            <person name="Zhang W."/>
            <person name="Yang X."/>
            <person name="Jeffery I.B."/>
            <person name="Cooney J.C."/>
            <person name="Kagawa T.F."/>
            <person name="Liu W."/>
            <person name="Song Y."/>
            <person name="Salvetti E."/>
            <person name="Wrobel A."/>
            <person name="Rasinkangas P."/>
            <person name="Parkhill J."/>
            <person name="Rea M.C."/>
            <person name="O'Sullivan O."/>
            <person name="Ritari J."/>
            <person name="Douillard F.P."/>
            <person name="Paul Ross R."/>
            <person name="Yang R."/>
            <person name="Briner A.E."/>
            <person name="Felis G.E."/>
            <person name="de Vos W.M."/>
            <person name="Barrangou R."/>
            <person name="Klaenhammer T.R."/>
            <person name="Caufield P.W."/>
            <person name="Cui Y."/>
            <person name="Zhang H."/>
            <person name="O'Toole P.W."/>
        </authorList>
    </citation>
    <scope>NUCLEOTIDE SEQUENCE [LARGE SCALE GENOMIC DNA]</scope>
    <source>
        <strain evidence="14 15">DSM 20653</strain>
    </source>
</reference>
<feature type="binding site" evidence="9 11">
    <location>
        <position position="34"/>
    </location>
    <ligand>
        <name>substrate</name>
    </ligand>
</feature>
<evidence type="ECO:0000256" key="1">
    <source>
        <dbReference type="ARBA" id="ARBA00002356"/>
    </source>
</evidence>
<dbReference type="AlphaFoldDB" id="A0A0R1ZAZ7"/>
<evidence type="ECO:0000256" key="3">
    <source>
        <dbReference type="ARBA" id="ARBA00011738"/>
    </source>
</evidence>
<evidence type="ECO:0000259" key="13">
    <source>
        <dbReference type="SMART" id="SM00934"/>
    </source>
</evidence>
<dbReference type="SMART" id="SM00934">
    <property type="entry name" value="OMPdecase"/>
    <property type="match status" value="1"/>
</dbReference>
<dbReference type="FunFam" id="3.20.20.70:FF:000015">
    <property type="entry name" value="Orotidine 5'-phosphate decarboxylase"/>
    <property type="match status" value="1"/>
</dbReference>
<keyword evidence="4 9" id="KW-0210">Decarboxylase</keyword>
<dbReference type="RefSeq" id="WP_057907115.1">
    <property type="nucleotide sequence ID" value="NZ_AYYZ01000029.1"/>
</dbReference>
<comment type="pathway">
    <text evidence="2 9 12">Pyrimidine metabolism; UMP biosynthesis via de novo pathway; UMP from orotate: step 2/2.</text>
</comment>
<evidence type="ECO:0000256" key="7">
    <source>
        <dbReference type="ARBA" id="ARBA00049157"/>
    </source>
</evidence>
<evidence type="ECO:0000256" key="10">
    <source>
        <dbReference type="PIRSR" id="PIRSR614732-1"/>
    </source>
</evidence>
<evidence type="ECO:0000256" key="2">
    <source>
        <dbReference type="ARBA" id="ARBA00004861"/>
    </source>
</evidence>
<feature type="domain" description="Orotidine 5'-phosphate decarboxylase" evidence="13">
    <location>
        <begin position="5"/>
        <end position="230"/>
    </location>
</feature>
<sequence>MKISEPIIALDFPDKQTTLNFLGQFPRDQHLFVKVGMELYYSEGQELIKELKDRGYSIFLDLKCHDIPHTVERAMKVIGKLHVDLTTIHAAGGSAMIRAAKEGMLAGSNQHAPAKILAITQLTSITPQMLADEQLITVPLGESVKHYAQVAQQNGADGVVCSANEAQMLYQTCGEDFLKITPGIRLAGENVDDQKRVMTPGKAAQQHSNGLVVGRSITQAADVQAAYQRVKNEWLKEN</sequence>
<evidence type="ECO:0000313" key="14">
    <source>
        <dbReference type="EMBL" id="KRM51927.1"/>
    </source>
</evidence>
<keyword evidence="15" id="KW-1185">Reference proteome</keyword>
<dbReference type="NCBIfam" id="TIGR01740">
    <property type="entry name" value="pyrF"/>
    <property type="match status" value="1"/>
</dbReference>
<dbReference type="InterPro" id="IPR014732">
    <property type="entry name" value="OMPdecase"/>
</dbReference>
<dbReference type="InterPro" id="IPR013785">
    <property type="entry name" value="Aldolase_TIM"/>
</dbReference>
<evidence type="ECO:0000256" key="11">
    <source>
        <dbReference type="PIRSR" id="PIRSR614732-2"/>
    </source>
</evidence>
<dbReference type="InterPro" id="IPR047596">
    <property type="entry name" value="OMPdecase_bac"/>
</dbReference>
<comment type="similarity">
    <text evidence="8 9">Belongs to the OMP decarboxylase family. Type 1 subfamily.</text>
</comment>
<evidence type="ECO:0000256" key="6">
    <source>
        <dbReference type="ARBA" id="ARBA00023239"/>
    </source>
</evidence>
<dbReference type="InterPro" id="IPR011060">
    <property type="entry name" value="RibuloseP-bd_barrel"/>
</dbReference>
<feature type="active site" description="For OMPdecase activity" evidence="10">
    <location>
        <position position="61"/>
    </location>
</feature>
<gene>
    <name evidence="9" type="primary">pyrF</name>
    <name evidence="14" type="ORF">FC64_GL001121</name>
</gene>
<dbReference type="PANTHER" id="PTHR32119">
    <property type="entry name" value="OROTIDINE 5'-PHOSPHATE DECARBOXYLASE"/>
    <property type="match status" value="1"/>
</dbReference>
<feature type="binding site" evidence="9 11">
    <location>
        <position position="123"/>
    </location>
    <ligand>
        <name>substrate</name>
    </ligand>
</feature>
<evidence type="ECO:0000256" key="8">
    <source>
        <dbReference type="ARBA" id="ARBA00061012"/>
    </source>
</evidence>